<keyword evidence="9" id="KW-0378">Hydrolase</keyword>
<dbReference type="Gene3D" id="1.10.1670.10">
    <property type="entry name" value="Helix-hairpin-Helix base-excision DNA repair enzymes (C-terminal)"/>
    <property type="match status" value="1"/>
</dbReference>
<dbReference type="InterPro" id="IPR003265">
    <property type="entry name" value="HhH-GPD_domain"/>
</dbReference>
<dbReference type="InterPro" id="IPR029119">
    <property type="entry name" value="MutY_C"/>
</dbReference>
<evidence type="ECO:0000256" key="13">
    <source>
        <dbReference type="ARBA" id="ARBA00023295"/>
    </source>
</evidence>
<keyword evidence="13 14" id="KW-0326">Glycosidase</keyword>
<dbReference type="InterPro" id="IPR023170">
    <property type="entry name" value="HhH_base_excis_C"/>
</dbReference>
<keyword evidence="6" id="KW-0004">4Fe-4S</keyword>
<evidence type="ECO:0000256" key="4">
    <source>
        <dbReference type="ARBA" id="ARBA00012045"/>
    </source>
</evidence>
<evidence type="ECO:0000256" key="6">
    <source>
        <dbReference type="ARBA" id="ARBA00022485"/>
    </source>
</evidence>
<name>A0A4V4N7X4_9NEIS</name>
<evidence type="ECO:0000256" key="7">
    <source>
        <dbReference type="ARBA" id="ARBA00022723"/>
    </source>
</evidence>
<dbReference type="GO" id="GO:0035485">
    <property type="term" value="F:adenine/guanine mispair binding"/>
    <property type="evidence" value="ECO:0007669"/>
    <property type="project" value="TreeGrafter"/>
</dbReference>
<evidence type="ECO:0000313" key="16">
    <source>
        <dbReference type="EMBL" id="TIC82063.1"/>
    </source>
</evidence>
<organism evidence="16 17">
    <name type="scientific">Crenobacter intestini</name>
    <dbReference type="NCBI Taxonomy" id="2563443"/>
    <lineage>
        <taxon>Bacteria</taxon>
        <taxon>Pseudomonadati</taxon>
        <taxon>Pseudomonadota</taxon>
        <taxon>Betaproteobacteria</taxon>
        <taxon>Neisseriales</taxon>
        <taxon>Neisseriaceae</taxon>
        <taxon>Crenobacter</taxon>
    </lineage>
</organism>
<dbReference type="InterPro" id="IPR004036">
    <property type="entry name" value="Endonuclease-III-like_CS2"/>
</dbReference>
<keyword evidence="17" id="KW-1185">Reference proteome</keyword>
<dbReference type="SUPFAM" id="SSF48150">
    <property type="entry name" value="DNA-glycosylase"/>
    <property type="match status" value="1"/>
</dbReference>
<comment type="similarity">
    <text evidence="3 14">Belongs to the Nth/MutY family.</text>
</comment>
<gene>
    <name evidence="16" type="primary">mutY</name>
    <name evidence="16" type="ORF">E5K04_09900</name>
</gene>
<dbReference type="InterPro" id="IPR000445">
    <property type="entry name" value="HhH_motif"/>
</dbReference>
<dbReference type="GO" id="GO:0051539">
    <property type="term" value="F:4 iron, 4 sulfur cluster binding"/>
    <property type="evidence" value="ECO:0007669"/>
    <property type="project" value="UniProtKB-UniRule"/>
</dbReference>
<comment type="function">
    <text evidence="2">Adenine glycosylase active on G-A mispairs. MutY also corrects error-prone DNA synthesis past GO lesions which are due to the oxidatively damaged form of guanine: 7,8-dihydro-8-oxoguanine (8-oxo-dGTP).</text>
</comment>
<dbReference type="InterPro" id="IPR004035">
    <property type="entry name" value="Endouclease-III_FeS-bd_BS"/>
</dbReference>
<keyword evidence="8 14" id="KW-0227">DNA damage</keyword>
<evidence type="ECO:0000256" key="2">
    <source>
        <dbReference type="ARBA" id="ARBA00002933"/>
    </source>
</evidence>
<dbReference type="GO" id="GO:0034039">
    <property type="term" value="F:8-oxo-7,8-dihydroguanine DNA N-glycosylase activity"/>
    <property type="evidence" value="ECO:0007669"/>
    <property type="project" value="TreeGrafter"/>
</dbReference>
<evidence type="ECO:0000256" key="10">
    <source>
        <dbReference type="ARBA" id="ARBA00023004"/>
    </source>
</evidence>
<evidence type="ECO:0000313" key="17">
    <source>
        <dbReference type="Proteomes" id="UP000308891"/>
    </source>
</evidence>
<evidence type="ECO:0000256" key="14">
    <source>
        <dbReference type="RuleBase" id="RU365096"/>
    </source>
</evidence>
<evidence type="ECO:0000256" key="9">
    <source>
        <dbReference type="ARBA" id="ARBA00022801"/>
    </source>
</evidence>
<evidence type="ECO:0000256" key="3">
    <source>
        <dbReference type="ARBA" id="ARBA00008343"/>
    </source>
</evidence>
<dbReference type="SUPFAM" id="SSF55811">
    <property type="entry name" value="Nudix"/>
    <property type="match status" value="1"/>
</dbReference>
<comment type="caution">
    <text evidence="16">The sequence shown here is derived from an EMBL/GenBank/DDBJ whole genome shotgun (WGS) entry which is preliminary data.</text>
</comment>
<feature type="domain" description="HhH-GPD" evidence="15">
    <location>
        <begin position="38"/>
        <end position="191"/>
    </location>
</feature>
<dbReference type="GO" id="GO:0006284">
    <property type="term" value="P:base-excision repair"/>
    <property type="evidence" value="ECO:0007669"/>
    <property type="project" value="UniProtKB-UniRule"/>
</dbReference>
<dbReference type="FunFam" id="1.10.340.30:FF:000002">
    <property type="entry name" value="Adenine DNA glycosylase"/>
    <property type="match status" value="1"/>
</dbReference>
<dbReference type="SMART" id="SM00478">
    <property type="entry name" value="ENDO3c"/>
    <property type="match status" value="1"/>
</dbReference>
<dbReference type="Pfam" id="PF14815">
    <property type="entry name" value="NUDIX_4"/>
    <property type="match status" value="1"/>
</dbReference>
<dbReference type="GO" id="GO:0046872">
    <property type="term" value="F:metal ion binding"/>
    <property type="evidence" value="ECO:0007669"/>
    <property type="project" value="UniProtKB-UniRule"/>
</dbReference>
<dbReference type="Gene3D" id="1.10.340.30">
    <property type="entry name" value="Hypothetical protein, domain 2"/>
    <property type="match status" value="1"/>
</dbReference>
<proteinExistence type="inferred from homology"/>
<dbReference type="InterPro" id="IPR011257">
    <property type="entry name" value="DNA_glycosylase"/>
</dbReference>
<dbReference type="Pfam" id="PF00730">
    <property type="entry name" value="HhH-GPD"/>
    <property type="match status" value="1"/>
</dbReference>
<dbReference type="PROSITE" id="PS00764">
    <property type="entry name" value="ENDONUCLEASE_III_1"/>
    <property type="match status" value="1"/>
</dbReference>
<dbReference type="GO" id="GO:0032357">
    <property type="term" value="F:oxidized purine DNA binding"/>
    <property type="evidence" value="ECO:0007669"/>
    <property type="project" value="TreeGrafter"/>
</dbReference>
<evidence type="ECO:0000256" key="12">
    <source>
        <dbReference type="ARBA" id="ARBA00023204"/>
    </source>
</evidence>
<dbReference type="NCBIfam" id="TIGR01084">
    <property type="entry name" value="mutY"/>
    <property type="match status" value="1"/>
</dbReference>
<dbReference type="PANTHER" id="PTHR42944:SF1">
    <property type="entry name" value="ADENINE DNA GLYCOSYLASE"/>
    <property type="match status" value="1"/>
</dbReference>
<reference evidence="16 17" key="1">
    <citation type="submission" date="2019-04" db="EMBL/GenBank/DDBJ databases">
        <title>Crenobacter sp. nov.</title>
        <authorList>
            <person name="Shi S."/>
        </authorList>
    </citation>
    <scope>NUCLEOTIDE SEQUENCE [LARGE SCALE GENOMIC DNA]</scope>
    <source>
        <strain evidence="16 17">GY 70310</strain>
    </source>
</reference>
<keyword evidence="12" id="KW-0234">DNA repair</keyword>
<dbReference type="GO" id="GO:0006298">
    <property type="term" value="P:mismatch repair"/>
    <property type="evidence" value="ECO:0007669"/>
    <property type="project" value="TreeGrafter"/>
</dbReference>
<comment type="catalytic activity">
    <reaction evidence="1 14">
        <text>Hydrolyzes free adenine bases from 7,8-dihydro-8-oxoguanine:adenine mismatched double-stranded DNA, leaving an apurinic site.</text>
        <dbReference type="EC" id="3.2.2.31"/>
    </reaction>
</comment>
<keyword evidence="10 14" id="KW-0408">Iron</keyword>
<dbReference type="GO" id="GO:0000701">
    <property type="term" value="F:purine-specific mismatch base pair DNA N-glycosylase activity"/>
    <property type="evidence" value="ECO:0007669"/>
    <property type="project" value="UniProtKB-EC"/>
</dbReference>
<accession>A0A4V4N7X4</accession>
<evidence type="ECO:0000256" key="5">
    <source>
        <dbReference type="ARBA" id="ARBA00022023"/>
    </source>
</evidence>
<comment type="cofactor">
    <cofactor evidence="14">
        <name>[4Fe-4S] cluster</name>
        <dbReference type="ChEBI" id="CHEBI:49883"/>
    </cofactor>
    <text evidence="14">Binds 1 [4Fe-4S] cluster.</text>
</comment>
<sequence>MQAQAFAPRLIAWQALNGRHDLPWQVNDPYRVWLSEIMLQQTQVSSVLEYYPRFVTRFPDVQQLAAAPQEEVLALWSGLGYYSRARNLHRAARMVVDAFGGRFPETREALETLPGVGRSTAAAIAAFAFNARETILDGNVKRVLTRVFGVEGWPGERNVEKALWTLAESLLPEDAASMPAYTQALMDLGATCCTRVRPACTRCPFAADCVAHQQARTAELPAARPKKVQPTRYATLLLACHGGRVLLERRPPAGVWGGLMSLPELPAGELSEAWLAQLGTGEVLPAWPEFVHVFTHFKLVITPQPVEVDALAPRAADDTRQWLTPEAAIEAGVPTPVRRLLEALSSGTLSVSHQIST</sequence>
<dbReference type="OrthoDB" id="9802365at2"/>
<dbReference type="Pfam" id="PF00633">
    <property type="entry name" value="HHH"/>
    <property type="match status" value="1"/>
</dbReference>
<dbReference type="EMBL" id="STGJ01000010">
    <property type="protein sequence ID" value="TIC82063.1"/>
    <property type="molecule type" value="Genomic_DNA"/>
</dbReference>
<dbReference type="CDD" id="cd03431">
    <property type="entry name" value="NUDIX_DNA_Glycosylase_C-MutY"/>
    <property type="match status" value="1"/>
</dbReference>
<dbReference type="EC" id="3.2.2.31" evidence="4 14"/>
<dbReference type="CDD" id="cd00056">
    <property type="entry name" value="ENDO3c"/>
    <property type="match status" value="1"/>
</dbReference>
<dbReference type="Proteomes" id="UP000308891">
    <property type="component" value="Unassembled WGS sequence"/>
</dbReference>
<dbReference type="InterPro" id="IPR015797">
    <property type="entry name" value="NUDIX_hydrolase-like_dom_sf"/>
</dbReference>
<evidence type="ECO:0000256" key="1">
    <source>
        <dbReference type="ARBA" id="ARBA00000843"/>
    </source>
</evidence>
<keyword evidence="11" id="KW-0411">Iron-sulfur</keyword>
<dbReference type="Gene3D" id="3.90.79.10">
    <property type="entry name" value="Nucleoside Triphosphate Pyrophosphohydrolase"/>
    <property type="match status" value="1"/>
</dbReference>
<evidence type="ECO:0000256" key="11">
    <source>
        <dbReference type="ARBA" id="ARBA00023014"/>
    </source>
</evidence>
<protein>
    <recommendedName>
        <fullName evidence="5 14">Adenine DNA glycosylase</fullName>
        <ecNumber evidence="4 14">3.2.2.31</ecNumber>
    </recommendedName>
</protein>
<evidence type="ECO:0000259" key="15">
    <source>
        <dbReference type="SMART" id="SM00478"/>
    </source>
</evidence>
<dbReference type="PANTHER" id="PTHR42944">
    <property type="entry name" value="ADENINE DNA GLYCOSYLASE"/>
    <property type="match status" value="1"/>
</dbReference>
<dbReference type="InterPro" id="IPR044298">
    <property type="entry name" value="MIG/MutY"/>
</dbReference>
<evidence type="ECO:0000256" key="8">
    <source>
        <dbReference type="ARBA" id="ARBA00022763"/>
    </source>
</evidence>
<dbReference type="RefSeq" id="WP_136553549.1">
    <property type="nucleotide sequence ID" value="NZ_STGJ01000010.1"/>
</dbReference>
<keyword evidence="7" id="KW-0479">Metal-binding</keyword>
<dbReference type="AlphaFoldDB" id="A0A4V4N7X4"/>
<dbReference type="InterPro" id="IPR005760">
    <property type="entry name" value="A/G_AdeGlyc_MutY"/>
</dbReference>
<dbReference type="PROSITE" id="PS01155">
    <property type="entry name" value="ENDONUCLEASE_III_2"/>
    <property type="match status" value="1"/>
</dbReference>